<reference evidence="1 2" key="1">
    <citation type="submission" date="2016-11" db="EMBL/GenBank/DDBJ databases">
        <authorList>
            <person name="Jaros S."/>
            <person name="Januszkiewicz K."/>
            <person name="Wedrychowicz H."/>
        </authorList>
    </citation>
    <scope>NUCLEOTIDE SEQUENCE [LARGE SCALE GENOMIC DNA]</scope>
    <source>
        <strain evidence="1">NCIMB 2154T</strain>
    </source>
</reference>
<dbReference type="OrthoDB" id="10019965at2"/>
<dbReference type="Proteomes" id="UP000231564">
    <property type="component" value="Chromosome MARIT"/>
</dbReference>
<gene>
    <name evidence="1" type="ORF">MARIT_1949</name>
</gene>
<accession>A0A2H1EAR5</accession>
<dbReference type="EMBL" id="LT634361">
    <property type="protein sequence ID" value="SFZ83215.1"/>
    <property type="molecule type" value="Genomic_DNA"/>
</dbReference>
<protein>
    <recommendedName>
        <fullName evidence="3">Lipoprotein</fullName>
    </recommendedName>
</protein>
<evidence type="ECO:0000313" key="1">
    <source>
        <dbReference type="EMBL" id="SFZ83215.1"/>
    </source>
</evidence>
<dbReference type="AlphaFoldDB" id="A0A2H1EAR5"/>
<evidence type="ECO:0008006" key="3">
    <source>
        <dbReference type="Google" id="ProtNLM"/>
    </source>
</evidence>
<dbReference type="KEGG" id="tmar:MARIT_1949"/>
<dbReference type="PROSITE" id="PS51257">
    <property type="entry name" value="PROKAR_LIPOPROTEIN"/>
    <property type="match status" value="1"/>
</dbReference>
<name>A0A2H1EAR5_9FLAO</name>
<keyword evidence="2" id="KW-1185">Reference proteome</keyword>
<organism evidence="1 2">
    <name type="scientific">Tenacibaculum maritimum NCIMB 2154</name>
    <dbReference type="NCBI Taxonomy" id="1349785"/>
    <lineage>
        <taxon>Bacteria</taxon>
        <taxon>Pseudomonadati</taxon>
        <taxon>Bacteroidota</taxon>
        <taxon>Flavobacteriia</taxon>
        <taxon>Flavobacteriales</taxon>
        <taxon>Flavobacteriaceae</taxon>
        <taxon>Tenacibaculum</taxon>
    </lineage>
</organism>
<proteinExistence type="predicted"/>
<sequence length="311" mass="36890">MKVYFFLSLFLLISCKKENTDSKNKENRDFVNQKTALVIDQNQTTKNPFSYENLIGKTFFEVLKVNNEYYYVYQDFTFDMNHRVFMFDKTKIKHLDPVEWVDYNVLKTETLSDKIKVKISYPSGVQRDLYFKYSKSDNTLRFSENPDFLESIVLFDKSKKDLVKYKSIKQPKISFDSNVSITKASGSWFIDCENLREYYATLSIDPEQKGAFFMPFDQEDFFIPCAYKLTENSLVLKLHPDASKTKFVDWNKYSKDSIIGHFGFDTNNKAKLYWYGVYNKEKKKRDYRKIIFNQGENEDGIESPMILEKCD</sequence>
<evidence type="ECO:0000313" key="2">
    <source>
        <dbReference type="Proteomes" id="UP000231564"/>
    </source>
</evidence>
<dbReference type="RefSeq" id="WP_157926236.1">
    <property type="nucleotide sequence ID" value="NZ_CP138495.1"/>
</dbReference>
<dbReference type="GeneID" id="47723443"/>